<dbReference type="EMBL" id="CP102290">
    <property type="protein sequence ID" value="UWP60668.1"/>
    <property type="molecule type" value="Genomic_DNA"/>
</dbReference>
<evidence type="ECO:0000313" key="3">
    <source>
        <dbReference type="Proteomes" id="UP001060164"/>
    </source>
</evidence>
<reference evidence="2" key="1">
    <citation type="journal article" date="2022" name="Cell">
        <title>Design, construction, and in vivo augmentation of a complex gut microbiome.</title>
        <authorList>
            <person name="Cheng A.G."/>
            <person name="Ho P.Y."/>
            <person name="Aranda-Diaz A."/>
            <person name="Jain S."/>
            <person name="Yu F.B."/>
            <person name="Meng X."/>
            <person name="Wang M."/>
            <person name="Iakiviak M."/>
            <person name="Nagashima K."/>
            <person name="Zhao A."/>
            <person name="Murugkar P."/>
            <person name="Patil A."/>
            <person name="Atabakhsh K."/>
            <person name="Weakley A."/>
            <person name="Yan J."/>
            <person name="Brumbaugh A.R."/>
            <person name="Higginbottom S."/>
            <person name="Dimas A."/>
            <person name="Shiver A.L."/>
            <person name="Deutschbauer A."/>
            <person name="Neff N."/>
            <person name="Sonnenburg J.L."/>
            <person name="Huang K.C."/>
            <person name="Fischbach M.A."/>
        </authorList>
    </citation>
    <scope>NUCLEOTIDE SEQUENCE</scope>
    <source>
        <strain evidence="2">DSM 19829</strain>
    </source>
</reference>
<keyword evidence="1" id="KW-0812">Transmembrane</keyword>
<gene>
    <name evidence="2" type="ORF">NQ502_06445</name>
</gene>
<sequence length="176" mass="19082">MNFSREQAAKGLKLLFWAAIIALFSWVPLVGIVAAALNLYALYTLSTAAPGYRTAFNINIISLVITVVSIFFKEGVIAGVLSAAISVLSFLSVYYICSTTASDFLNSFYAGLVSQARVIWILYAVCTIVMLICKMLIYIPLINIGAALLALVVAIVQIVAGILYLIFLWKSQKALS</sequence>
<accession>A0ABY5VKT8</accession>
<feature type="transmembrane region" description="Helical" evidence="1">
    <location>
        <begin position="55"/>
        <end position="72"/>
    </location>
</feature>
<feature type="transmembrane region" description="Helical" evidence="1">
    <location>
        <begin position="14"/>
        <end position="43"/>
    </location>
</feature>
<keyword evidence="3" id="KW-1185">Reference proteome</keyword>
<dbReference type="Proteomes" id="UP001060164">
    <property type="component" value="Chromosome"/>
</dbReference>
<evidence type="ECO:0000313" key="2">
    <source>
        <dbReference type="EMBL" id="UWP60668.1"/>
    </source>
</evidence>
<keyword evidence="1" id="KW-0472">Membrane</keyword>
<evidence type="ECO:0008006" key="4">
    <source>
        <dbReference type="Google" id="ProtNLM"/>
    </source>
</evidence>
<feature type="transmembrane region" description="Helical" evidence="1">
    <location>
        <begin position="118"/>
        <end position="139"/>
    </location>
</feature>
<feature type="transmembrane region" description="Helical" evidence="1">
    <location>
        <begin position="78"/>
        <end position="97"/>
    </location>
</feature>
<protein>
    <recommendedName>
        <fullName evidence="4">DUF308 domain-containing protein</fullName>
    </recommendedName>
</protein>
<dbReference type="RefSeq" id="WP_028530413.1">
    <property type="nucleotide sequence ID" value="NZ_CABLBR010000002.1"/>
</dbReference>
<keyword evidence="1" id="KW-1133">Transmembrane helix</keyword>
<evidence type="ECO:0000256" key="1">
    <source>
        <dbReference type="SAM" id="Phobius"/>
    </source>
</evidence>
<organism evidence="2 3">
    <name type="scientific">Ruminococcus gauvreauii</name>
    <dbReference type="NCBI Taxonomy" id="438033"/>
    <lineage>
        <taxon>Bacteria</taxon>
        <taxon>Bacillati</taxon>
        <taxon>Bacillota</taxon>
        <taxon>Clostridia</taxon>
        <taxon>Eubacteriales</taxon>
        <taxon>Oscillospiraceae</taxon>
        <taxon>Ruminococcus</taxon>
    </lineage>
</organism>
<feature type="transmembrane region" description="Helical" evidence="1">
    <location>
        <begin position="145"/>
        <end position="169"/>
    </location>
</feature>
<proteinExistence type="predicted"/>
<name>A0ABY5VKT8_9FIRM</name>